<dbReference type="Proteomes" id="UP000291404">
    <property type="component" value="Unassembled WGS sequence"/>
</dbReference>
<keyword evidence="2" id="KW-1185">Reference proteome</keyword>
<reference evidence="1 2" key="1">
    <citation type="submission" date="2017-12" db="EMBL/GenBank/DDBJ databases">
        <authorList>
            <person name="Pombert J.-F."/>
            <person name="Haag K.L."/>
            <person name="Ebert D."/>
        </authorList>
    </citation>
    <scope>NUCLEOTIDE SEQUENCE [LARGE SCALE GENOMIC DNA]</scope>
    <source>
        <strain evidence="1">BE-OM-2</strain>
    </source>
</reference>
<dbReference type="EMBL" id="PITI01001310">
    <property type="protein sequence ID" value="TBU01571.1"/>
    <property type="molecule type" value="Genomic_DNA"/>
</dbReference>
<sequence>MMTSQANEFLGITGLERNKEKSVIKYTRGKGNDTLLEGVGVYKYLRIIEHIRMIELKSKNMLLKLMDCLETSKEISTRRLATLKRKILNDEDGVYEIKTKNIPRPISKGGTTLDGLIINISEESNLEEEKGVVQEAE</sequence>
<organism evidence="1 2">
    <name type="scientific">Hamiltosporidium magnivora</name>
    <dbReference type="NCBI Taxonomy" id="148818"/>
    <lineage>
        <taxon>Eukaryota</taxon>
        <taxon>Fungi</taxon>
        <taxon>Fungi incertae sedis</taxon>
        <taxon>Microsporidia</taxon>
        <taxon>Dubosqiidae</taxon>
        <taxon>Hamiltosporidium</taxon>
    </lineage>
</organism>
<dbReference type="VEuPathDB" id="MicrosporidiaDB:CWI36_1310p0010"/>
<protein>
    <submittedName>
        <fullName evidence="1">Uncharacterized protein</fullName>
    </submittedName>
</protein>
<accession>A0A4Q9L433</accession>
<evidence type="ECO:0000313" key="2">
    <source>
        <dbReference type="Proteomes" id="UP000291404"/>
    </source>
</evidence>
<dbReference type="VEuPathDB" id="MicrosporidiaDB:CWI39_1267p0010"/>
<evidence type="ECO:0000313" key="1">
    <source>
        <dbReference type="EMBL" id="TBU01571.1"/>
    </source>
</evidence>
<gene>
    <name evidence="1" type="ORF">CWI36_1310p0010</name>
</gene>
<name>A0A4Q9L433_9MICR</name>
<proteinExistence type="predicted"/>
<dbReference type="AlphaFoldDB" id="A0A4Q9L433"/>
<comment type="caution">
    <text evidence="1">The sequence shown here is derived from an EMBL/GenBank/DDBJ whole genome shotgun (WGS) entry which is preliminary data.</text>
</comment>